<protein>
    <submittedName>
        <fullName evidence="8">3-deoxy-D-manno-octulosonate 8-phosphate phosphatase (KDO 8-P phosphatase)</fullName>
    </submittedName>
</protein>
<dbReference type="CDD" id="cd01630">
    <property type="entry name" value="HAD_KDO-like"/>
    <property type="match status" value="1"/>
</dbReference>
<dbReference type="InterPro" id="IPR010023">
    <property type="entry name" value="KdsC_fam"/>
</dbReference>
<dbReference type="Pfam" id="PF08282">
    <property type="entry name" value="Hydrolase_3"/>
    <property type="match status" value="1"/>
</dbReference>
<comment type="cofactor">
    <cofactor evidence="1 7">
        <name>Mg(2+)</name>
        <dbReference type="ChEBI" id="CHEBI:18420"/>
    </cofactor>
</comment>
<dbReference type="PANTHER" id="PTHR21485">
    <property type="entry name" value="HAD SUPERFAMILY MEMBERS CMAS AND KDSC"/>
    <property type="match status" value="1"/>
</dbReference>
<gene>
    <name evidence="8" type="ORF">SAMN05660835_01542</name>
</gene>
<proteinExistence type="inferred from homology"/>
<keyword evidence="5" id="KW-0378">Hydrolase</keyword>
<evidence type="ECO:0000256" key="1">
    <source>
        <dbReference type="ARBA" id="ARBA00001946"/>
    </source>
</evidence>
<comment type="subunit">
    <text evidence="3">Homotetramer.</text>
</comment>
<evidence type="ECO:0000313" key="8">
    <source>
        <dbReference type="EMBL" id="SDC89448.1"/>
    </source>
</evidence>
<evidence type="ECO:0000313" key="9">
    <source>
        <dbReference type="Proteomes" id="UP000199411"/>
    </source>
</evidence>
<feature type="binding site" evidence="7">
    <location>
        <position position="8"/>
    </location>
    <ligand>
        <name>Mg(2+)</name>
        <dbReference type="ChEBI" id="CHEBI:18420"/>
    </ligand>
</feature>
<feature type="binding site" evidence="7">
    <location>
        <position position="101"/>
    </location>
    <ligand>
        <name>Mg(2+)</name>
        <dbReference type="ChEBI" id="CHEBI:18420"/>
    </ligand>
</feature>
<dbReference type="EMBL" id="FMYU01000011">
    <property type="protein sequence ID" value="SDC89448.1"/>
    <property type="molecule type" value="Genomic_DNA"/>
</dbReference>
<name>A0A1G6QAW1_9BACT</name>
<evidence type="ECO:0000256" key="2">
    <source>
        <dbReference type="ARBA" id="ARBA00005893"/>
    </source>
</evidence>
<feature type="binding site" evidence="7">
    <location>
        <position position="10"/>
    </location>
    <ligand>
        <name>substrate</name>
    </ligand>
</feature>
<accession>A0A1G6QAW1</accession>
<dbReference type="NCBIfam" id="TIGR01670">
    <property type="entry name" value="KdsC-phosphatas"/>
    <property type="match status" value="1"/>
</dbReference>
<keyword evidence="6 7" id="KW-0460">Magnesium</keyword>
<dbReference type="GO" id="GO:0016788">
    <property type="term" value="F:hydrolase activity, acting on ester bonds"/>
    <property type="evidence" value="ECO:0007669"/>
    <property type="project" value="InterPro"/>
</dbReference>
<dbReference type="InterPro" id="IPR023214">
    <property type="entry name" value="HAD_sf"/>
</dbReference>
<reference evidence="9" key="1">
    <citation type="submission" date="2016-10" db="EMBL/GenBank/DDBJ databases">
        <authorList>
            <person name="Varghese N."/>
            <person name="Submissions S."/>
        </authorList>
    </citation>
    <scope>NUCLEOTIDE SEQUENCE [LARGE SCALE GENOMIC DNA]</scope>
    <source>
        <strain evidence="9">DSM 8415</strain>
    </source>
</reference>
<dbReference type="Gene3D" id="3.40.50.1000">
    <property type="entry name" value="HAD superfamily/HAD-like"/>
    <property type="match status" value="1"/>
</dbReference>
<evidence type="ECO:0000256" key="3">
    <source>
        <dbReference type="ARBA" id="ARBA00011881"/>
    </source>
</evidence>
<keyword evidence="9" id="KW-1185">Reference proteome</keyword>
<dbReference type="SUPFAM" id="SSF56784">
    <property type="entry name" value="HAD-like"/>
    <property type="match status" value="1"/>
</dbReference>
<dbReference type="NCBIfam" id="TIGR01662">
    <property type="entry name" value="HAD-SF-IIIA"/>
    <property type="match status" value="1"/>
</dbReference>
<dbReference type="PIRSF" id="PIRSF006118">
    <property type="entry name" value="KDO8-P_Ptase"/>
    <property type="match status" value="1"/>
</dbReference>
<dbReference type="OrthoDB" id="9805604at2"/>
<comment type="similarity">
    <text evidence="2">Belongs to the KdsC family.</text>
</comment>
<dbReference type="GO" id="GO:0008781">
    <property type="term" value="F:N-acylneuraminate cytidylyltransferase activity"/>
    <property type="evidence" value="ECO:0007669"/>
    <property type="project" value="TreeGrafter"/>
</dbReference>
<dbReference type="Proteomes" id="UP000199411">
    <property type="component" value="Unassembled WGS sequence"/>
</dbReference>
<dbReference type="FunFam" id="3.40.50.1000:FF:000029">
    <property type="entry name" value="3-deoxy-D-manno-octulosonate 8-phosphate phosphatase KdsC"/>
    <property type="match status" value="1"/>
</dbReference>
<keyword evidence="4 7" id="KW-0479">Metal-binding</keyword>
<dbReference type="SFLD" id="SFLDS00003">
    <property type="entry name" value="Haloacid_Dehalogenase"/>
    <property type="match status" value="1"/>
</dbReference>
<evidence type="ECO:0000256" key="5">
    <source>
        <dbReference type="ARBA" id="ARBA00022801"/>
    </source>
</evidence>
<dbReference type="InterPro" id="IPR050793">
    <property type="entry name" value="CMP-NeuNAc_synthase"/>
</dbReference>
<organism evidence="8 9">
    <name type="scientific">Desulfurella multipotens</name>
    <dbReference type="NCBI Taxonomy" id="79269"/>
    <lineage>
        <taxon>Bacteria</taxon>
        <taxon>Pseudomonadati</taxon>
        <taxon>Campylobacterota</taxon>
        <taxon>Desulfurellia</taxon>
        <taxon>Desulfurellales</taxon>
        <taxon>Desulfurellaceae</taxon>
        <taxon>Desulfurella</taxon>
    </lineage>
</organism>
<dbReference type="InterPro" id="IPR006549">
    <property type="entry name" value="HAD-SF_hydro_IIIA"/>
</dbReference>
<sequence length="160" mass="18255">MIKVIIMDVDGVLTDGRIIIDENGAEYKFFDVKDGHIFHIVQKLGLKIAFISGRYSKVTTQRAKELNVELCIQNQLDKTQALEYIKNYYNVDYSEIAYIGDDIIDIKPMKKCGFSAAPRDAHLKVKMTANYISTKNAGRGAVREIVEEILKINGFKNFWD</sequence>
<dbReference type="InterPro" id="IPR036412">
    <property type="entry name" value="HAD-like_sf"/>
</dbReference>
<dbReference type="GO" id="GO:0046872">
    <property type="term" value="F:metal ion binding"/>
    <property type="evidence" value="ECO:0007669"/>
    <property type="project" value="UniProtKB-KW"/>
</dbReference>
<dbReference type="RefSeq" id="WP_025391416.1">
    <property type="nucleotide sequence ID" value="NZ_FMYU01000011.1"/>
</dbReference>
<dbReference type="SFLD" id="SFLDG01138">
    <property type="entry name" value="C1.6.2:_Deoxy-d-mannose-octulo"/>
    <property type="match status" value="1"/>
</dbReference>
<dbReference type="PANTHER" id="PTHR21485:SF3">
    <property type="entry name" value="N-ACYLNEURAMINATE CYTIDYLYLTRANSFERASE"/>
    <property type="match status" value="1"/>
</dbReference>
<evidence type="ECO:0000256" key="4">
    <source>
        <dbReference type="ARBA" id="ARBA00022723"/>
    </source>
</evidence>
<evidence type="ECO:0000256" key="7">
    <source>
        <dbReference type="PIRSR" id="PIRSR006118-2"/>
    </source>
</evidence>
<dbReference type="SFLD" id="SFLDG01136">
    <property type="entry name" value="C1.6:_Phosphoserine_Phosphatas"/>
    <property type="match status" value="1"/>
</dbReference>
<dbReference type="AlphaFoldDB" id="A0A1G6QAW1"/>
<evidence type="ECO:0000256" key="6">
    <source>
        <dbReference type="ARBA" id="ARBA00022842"/>
    </source>
</evidence>